<evidence type="ECO:0000313" key="8">
    <source>
        <dbReference type="EMBL" id="KAK1360349.1"/>
    </source>
</evidence>
<feature type="domain" description="Replication factor A C-terminal" evidence="7">
    <location>
        <begin position="150"/>
        <end position="274"/>
    </location>
</feature>
<organism evidence="8 9">
    <name type="scientific">Heracleum sosnowskyi</name>
    <dbReference type="NCBI Taxonomy" id="360622"/>
    <lineage>
        <taxon>Eukaryota</taxon>
        <taxon>Viridiplantae</taxon>
        <taxon>Streptophyta</taxon>
        <taxon>Embryophyta</taxon>
        <taxon>Tracheophyta</taxon>
        <taxon>Spermatophyta</taxon>
        <taxon>Magnoliopsida</taxon>
        <taxon>eudicotyledons</taxon>
        <taxon>Gunneridae</taxon>
        <taxon>Pentapetalae</taxon>
        <taxon>asterids</taxon>
        <taxon>campanulids</taxon>
        <taxon>Apiales</taxon>
        <taxon>Apiaceae</taxon>
        <taxon>Apioideae</taxon>
        <taxon>apioid superclade</taxon>
        <taxon>Tordylieae</taxon>
        <taxon>Tordyliinae</taxon>
        <taxon>Heracleum</taxon>
    </lineage>
</organism>
<dbReference type="InterPro" id="IPR013955">
    <property type="entry name" value="Rep_factor-A_C"/>
</dbReference>
<reference evidence="8" key="2">
    <citation type="submission" date="2023-05" db="EMBL/GenBank/DDBJ databases">
        <authorList>
            <person name="Schelkunov M.I."/>
        </authorList>
    </citation>
    <scope>NUCLEOTIDE SEQUENCE</scope>
    <source>
        <strain evidence="8">Hsosn_3</strain>
        <tissue evidence="8">Leaf</tissue>
    </source>
</reference>
<feature type="compositionally biased region" description="Polar residues" evidence="6">
    <location>
        <begin position="340"/>
        <end position="351"/>
    </location>
</feature>
<dbReference type="Proteomes" id="UP001237642">
    <property type="component" value="Unassembled WGS sequence"/>
</dbReference>
<proteinExistence type="inferred from homology"/>
<keyword evidence="2" id="KW-0479">Metal-binding</keyword>
<comment type="similarity">
    <text evidence="1">Belongs to the replication factor A protein 1 family.</text>
</comment>
<dbReference type="PANTHER" id="PTHR47165:SF4">
    <property type="entry name" value="OS03G0429900 PROTEIN"/>
    <property type="match status" value="1"/>
</dbReference>
<protein>
    <recommendedName>
        <fullName evidence="7">Replication factor A C-terminal domain-containing protein</fullName>
    </recommendedName>
</protein>
<dbReference type="InterPro" id="IPR012340">
    <property type="entry name" value="NA-bd_OB-fold"/>
</dbReference>
<evidence type="ECO:0000256" key="2">
    <source>
        <dbReference type="ARBA" id="ARBA00022723"/>
    </source>
</evidence>
<keyword evidence="5" id="KW-0238">DNA-binding</keyword>
<feature type="region of interest" description="Disordered" evidence="6">
    <location>
        <begin position="314"/>
        <end position="377"/>
    </location>
</feature>
<evidence type="ECO:0000256" key="1">
    <source>
        <dbReference type="ARBA" id="ARBA00005690"/>
    </source>
</evidence>
<comment type="caution">
    <text evidence="8">The sequence shown here is derived from an EMBL/GenBank/DDBJ whole genome shotgun (WGS) entry which is preliminary data.</text>
</comment>
<dbReference type="SUPFAM" id="SSF50249">
    <property type="entry name" value="Nucleic acid-binding proteins"/>
    <property type="match status" value="2"/>
</dbReference>
<dbReference type="EMBL" id="JAUIZM010000010">
    <property type="protein sequence ID" value="KAK1360349.1"/>
    <property type="molecule type" value="Genomic_DNA"/>
</dbReference>
<evidence type="ECO:0000259" key="7">
    <source>
        <dbReference type="Pfam" id="PF08646"/>
    </source>
</evidence>
<dbReference type="Pfam" id="PF08646">
    <property type="entry name" value="Rep_fac-A_C"/>
    <property type="match status" value="1"/>
</dbReference>
<dbReference type="InterPro" id="IPR047192">
    <property type="entry name" value="Euk_RPA1_DBD_C"/>
</dbReference>
<evidence type="ECO:0000256" key="5">
    <source>
        <dbReference type="ARBA" id="ARBA00023125"/>
    </source>
</evidence>
<dbReference type="GO" id="GO:0008270">
    <property type="term" value="F:zinc ion binding"/>
    <property type="evidence" value="ECO:0007669"/>
    <property type="project" value="UniProtKB-KW"/>
</dbReference>
<name>A0AAD8M5K1_9APIA</name>
<keyword evidence="4" id="KW-0862">Zinc</keyword>
<keyword evidence="9" id="KW-1185">Reference proteome</keyword>
<dbReference type="PANTHER" id="PTHR47165">
    <property type="entry name" value="OS03G0429900 PROTEIN"/>
    <property type="match status" value="1"/>
</dbReference>
<reference evidence="8" key="1">
    <citation type="submission" date="2023-02" db="EMBL/GenBank/DDBJ databases">
        <title>Genome of toxic invasive species Heracleum sosnowskyi carries increased number of genes despite the absence of recent whole-genome duplications.</title>
        <authorList>
            <person name="Schelkunov M."/>
            <person name="Shtratnikova V."/>
            <person name="Makarenko M."/>
            <person name="Klepikova A."/>
            <person name="Omelchenko D."/>
            <person name="Novikova G."/>
            <person name="Obukhova E."/>
            <person name="Bogdanov V."/>
            <person name="Penin A."/>
            <person name="Logacheva M."/>
        </authorList>
    </citation>
    <scope>NUCLEOTIDE SEQUENCE</scope>
    <source>
        <strain evidence="8">Hsosn_3</strain>
        <tissue evidence="8">Leaf</tissue>
    </source>
</reference>
<evidence type="ECO:0000256" key="4">
    <source>
        <dbReference type="ARBA" id="ARBA00022833"/>
    </source>
</evidence>
<dbReference type="CDD" id="cd04476">
    <property type="entry name" value="RPA1_DBD_C"/>
    <property type="match status" value="1"/>
</dbReference>
<keyword evidence="3" id="KW-0863">Zinc-finger</keyword>
<evidence type="ECO:0000256" key="3">
    <source>
        <dbReference type="ARBA" id="ARBA00022771"/>
    </source>
</evidence>
<evidence type="ECO:0000313" key="9">
    <source>
        <dbReference type="Proteomes" id="UP001237642"/>
    </source>
</evidence>
<dbReference type="AlphaFoldDB" id="A0AAD8M5K1"/>
<dbReference type="GO" id="GO:0003677">
    <property type="term" value="F:DNA binding"/>
    <property type="evidence" value="ECO:0007669"/>
    <property type="project" value="UniProtKB-KW"/>
</dbReference>
<sequence>MFCLHRPDDKFKTPKVSTIQTTHNIHHQFQDLRSSYQSDPISTKNGKKKIDIILENERDDKMRITLWENQARALLQCNAEYNKTNVFVVVTGTSTKDLQGDIDLWSSYSKQYFFNIDHPDVQAMAHNIERVKIAQLFEATVSDGEKTVSFTCKATVTGINLEKGWYYIGCNKCLKTMPLSLMCDRCTQRTSPTPMFTVKVVVKDSTSQTTFTLFEKYVRMIIKVSTEHLLNNDKNASQDVIPPVLNNIMGRTYVFNLTLNEKNTVQKLKGYTVTDVLEEITNEDPVPVAPETVDQNQEINLDNAEQLKDGIQKKRKLQMQEKNSSISDATKKHKPDLQATGDNNNNAESSNPTPPVVPHSTTTTGNDDAQHRDKRKK</sequence>
<evidence type="ECO:0000256" key="6">
    <source>
        <dbReference type="SAM" id="MobiDB-lite"/>
    </source>
</evidence>
<accession>A0AAD8M5K1</accession>
<gene>
    <name evidence="8" type="ORF">POM88_044823</name>
</gene>
<dbReference type="Gene3D" id="2.40.50.140">
    <property type="entry name" value="Nucleic acid-binding proteins"/>
    <property type="match status" value="1"/>
</dbReference>